<feature type="domain" description="THUMP" evidence="20">
    <location>
        <begin position="61"/>
        <end position="163"/>
    </location>
</feature>
<dbReference type="GO" id="GO:0000049">
    <property type="term" value="F:tRNA binding"/>
    <property type="evidence" value="ECO:0007669"/>
    <property type="project" value="UniProtKB-UniRule"/>
</dbReference>
<evidence type="ECO:0000256" key="9">
    <source>
        <dbReference type="ARBA" id="ARBA00022977"/>
    </source>
</evidence>
<dbReference type="InterPro" id="IPR004114">
    <property type="entry name" value="THUMP_dom"/>
</dbReference>
<dbReference type="InterPro" id="IPR014729">
    <property type="entry name" value="Rossmann-like_a/b/a_fold"/>
</dbReference>
<gene>
    <name evidence="19" type="primary">thiI</name>
    <name evidence="21" type="ORF">DWX20_04310</name>
</gene>
<organism evidence="21 22">
    <name type="scientific">Solobacterium moorei</name>
    <dbReference type="NCBI Taxonomy" id="102148"/>
    <lineage>
        <taxon>Bacteria</taxon>
        <taxon>Bacillati</taxon>
        <taxon>Bacillota</taxon>
        <taxon>Erysipelotrichia</taxon>
        <taxon>Erysipelotrichales</taxon>
        <taxon>Erysipelotrichaceae</taxon>
        <taxon>Solobacterium</taxon>
    </lineage>
</organism>
<feature type="binding site" evidence="19">
    <location>
        <position position="263"/>
    </location>
    <ligand>
        <name>ATP</name>
        <dbReference type="ChEBI" id="CHEBI:30616"/>
    </ligand>
</feature>
<keyword evidence="3 19" id="KW-0963">Cytoplasm</keyword>
<keyword evidence="6 19" id="KW-0547">Nucleotide-binding</keyword>
<evidence type="ECO:0000259" key="20">
    <source>
        <dbReference type="PROSITE" id="PS51165"/>
    </source>
</evidence>
<accession>A0A412PEJ4</accession>
<dbReference type="NCBIfam" id="TIGR00342">
    <property type="entry name" value="tRNA uracil 4-sulfurtransferase ThiI"/>
    <property type="match status" value="1"/>
</dbReference>
<proteinExistence type="inferred from homology"/>
<evidence type="ECO:0000313" key="22">
    <source>
        <dbReference type="Proteomes" id="UP000284731"/>
    </source>
</evidence>
<comment type="subcellular location">
    <subcellularLocation>
        <location evidence="1 19">Cytoplasm</location>
    </subcellularLocation>
</comment>
<feature type="binding site" evidence="19">
    <location>
        <position position="285"/>
    </location>
    <ligand>
        <name>ATP</name>
        <dbReference type="ChEBI" id="CHEBI:30616"/>
    </ligand>
</feature>
<dbReference type="GO" id="GO:0002937">
    <property type="term" value="P:tRNA 4-thiouridine biosynthesis"/>
    <property type="evidence" value="ECO:0007669"/>
    <property type="project" value="TreeGrafter"/>
</dbReference>
<evidence type="ECO:0000256" key="6">
    <source>
        <dbReference type="ARBA" id="ARBA00022741"/>
    </source>
</evidence>
<keyword evidence="7 19" id="KW-0067">ATP-binding</keyword>
<evidence type="ECO:0000256" key="15">
    <source>
        <dbReference type="ARBA" id="ARBA00071867"/>
    </source>
</evidence>
<evidence type="ECO:0000256" key="3">
    <source>
        <dbReference type="ARBA" id="ARBA00022490"/>
    </source>
</evidence>
<dbReference type="GO" id="GO:0052837">
    <property type="term" value="P:thiazole biosynthetic process"/>
    <property type="evidence" value="ECO:0007669"/>
    <property type="project" value="TreeGrafter"/>
</dbReference>
<dbReference type="PROSITE" id="PS51165">
    <property type="entry name" value="THUMP"/>
    <property type="match status" value="1"/>
</dbReference>
<sequence length="395" mass="44780">MVKYDTVLIRYGELSTKGKNRRDFIARLFTNIKYMLRDYPALTYRKTYDRIYIKLTDEDPEEIETKLKKVFGISSFSFTEKVNSNLEDIKQACVRIAKESDKKTFKMITKRHDKSFPLKSDGVNRDVAGEILRNTDLKVDVHDPELAIRVEIHSNETYITSSKIPGAGGYPAGINGKVLLMLSGGIDSPVAAYQLMKRGLHVEAVHFASPPYTSENAKNKVLELASQVSEYQGHMKVHVVNFTQLQLEIYKHAGDPYAVTLMRRMMFRLADMISKKYGCLAIGTGESVGQVASQTLESINCINTVTNMPILRPLVCYDKIEIIDLARKIGTYETSILPFEDCCTIFDPKNPVTKPSVDKSVYYESKFDYETLLQQAVDTLETVNVQAVKKEEDFL</sequence>
<keyword evidence="9 19" id="KW-0784">Thiamine biosynthesis</keyword>
<evidence type="ECO:0000313" key="21">
    <source>
        <dbReference type="EMBL" id="RGT56039.1"/>
    </source>
</evidence>
<dbReference type="HAMAP" id="MF_00021">
    <property type="entry name" value="ThiI"/>
    <property type="match status" value="1"/>
</dbReference>
<dbReference type="GO" id="GO:0005524">
    <property type="term" value="F:ATP binding"/>
    <property type="evidence" value="ECO:0007669"/>
    <property type="project" value="UniProtKB-UniRule"/>
</dbReference>
<dbReference type="InterPro" id="IPR049961">
    <property type="entry name" value="ThiI_N"/>
</dbReference>
<feature type="binding site" evidence="19">
    <location>
        <begin position="181"/>
        <end position="182"/>
    </location>
    <ligand>
        <name>ATP</name>
        <dbReference type="ChEBI" id="CHEBI:30616"/>
    </ligand>
</feature>
<keyword evidence="4 19" id="KW-0820">tRNA-binding</keyword>
<comment type="caution">
    <text evidence="21">The sequence shown here is derived from an EMBL/GenBank/DDBJ whole genome shotgun (WGS) entry which is preliminary data.</text>
</comment>
<dbReference type="CDD" id="cd11716">
    <property type="entry name" value="THUMP_ThiI"/>
    <property type="match status" value="1"/>
</dbReference>
<dbReference type="RefSeq" id="WP_118764618.1">
    <property type="nucleotide sequence ID" value="NZ_CABJCF010000002.1"/>
</dbReference>
<feature type="binding site" evidence="19">
    <location>
        <position position="294"/>
    </location>
    <ligand>
        <name>ATP</name>
        <dbReference type="ChEBI" id="CHEBI:30616"/>
    </ligand>
</feature>
<dbReference type="GO" id="GO:0005829">
    <property type="term" value="C:cytosol"/>
    <property type="evidence" value="ECO:0007669"/>
    <property type="project" value="TreeGrafter"/>
</dbReference>
<evidence type="ECO:0000256" key="18">
    <source>
        <dbReference type="ARBA" id="ARBA00080570"/>
    </source>
</evidence>
<feature type="binding site" evidence="19">
    <location>
        <begin position="206"/>
        <end position="207"/>
    </location>
    <ligand>
        <name>ATP</name>
        <dbReference type="ChEBI" id="CHEBI:30616"/>
    </ligand>
</feature>
<evidence type="ECO:0000256" key="10">
    <source>
        <dbReference type="ARBA" id="ARBA00050570"/>
    </source>
</evidence>
<dbReference type="Gene3D" id="3.40.50.620">
    <property type="entry name" value="HUPs"/>
    <property type="match status" value="1"/>
</dbReference>
<dbReference type="FunFam" id="3.40.50.620:FF:000053">
    <property type="entry name" value="Probable tRNA sulfurtransferase"/>
    <property type="match status" value="1"/>
</dbReference>
<dbReference type="PANTHER" id="PTHR43209:SF1">
    <property type="entry name" value="TRNA SULFURTRANSFERASE"/>
    <property type="match status" value="1"/>
</dbReference>
<comment type="similarity">
    <text evidence="13 19">Belongs to the ThiI family.</text>
</comment>
<dbReference type="InterPro" id="IPR020536">
    <property type="entry name" value="ThiI_AANH"/>
</dbReference>
<evidence type="ECO:0000256" key="12">
    <source>
        <dbReference type="ARBA" id="ARBA00058382"/>
    </source>
</evidence>
<protein>
    <recommendedName>
        <fullName evidence="15 19">Probable tRNA sulfurtransferase</fullName>
        <ecNumber evidence="14 19">2.8.1.4</ecNumber>
    </recommendedName>
    <alternativeName>
        <fullName evidence="16 19">Sulfur carrier protein ThiS sulfurtransferase</fullName>
    </alternativeName>
    <alternativeName>
        <fullName evidence="17 19">Thiamine biosynthesis protein ThiI</fullName>
    </alternativeName>
    <alternativeName>
        <fullName evidence="18 19">tRNA 4-thiouridine synthase</fullName>
    </alternativeName>
</protein>
<evidence type="ECO:0000256" key="13">
    <source>
        <dbReference type="ARBA" id="ARBA00061472"/>
    </source>
</evidence>
<evidence type="ECO:0000256" key="8">
    <source>
        <dbReference type="ARBA" id="ARBA00022884"/>
    </source>
</evidence>
<dbReference type="GO" id="GO:0009229">
    <property type="term" value="P:thiamine diphosphate biosynthetic process"/>
    <property type="evidence" value="ECO:0007669"/>
    <property type="project" value="UniProtKB-UniRule"/>
</dbReference>
<evidence type="ECO:0000256" key="1">
    <source>
        <dbReference type="ARBA" id="ARBA00004496"/>
    </source>
</evidence>
<dbReference type="SUPFAM" id="SSF52402">
    <property type="entry name" value="Adenine nucleotide alpha hydrolases-like"/>
    <property type="match status" value="1"/>
</dbReference>
<evidence type="ECO:0000256" key="5">
    <source>
        <dbReference type="ARBA" id="ARBA00022679"/>
    </source>
</evidence>
<dbReference type="PANTHER" id="PTHR43209">
    <property type="entry name" value="TRNA SULFURTRANSFERASE"/>
    <property type="match status" value="1"/>
</dbReference>
<comment type="catalytic activity">
    <reaction evidence="10 19">
        <text>[ThiI sulfur-carrier protein]-S-sulfanyl-L-cysteine + a uridine in tRNA + 2 reduced [2Fe-2S]-[ferredoxin] + ATP + H(+) = [ThiI sulfur-carrier protein]-L-cysteine + a 4-thiouridine in tRNA + 2 oxidized [2Fe-2S]-[ferredoxin] + AMP + diphosphate</text>
        <dbReference type="Rhea" id="RHEA:24176"/>
        <dbReference type="Rhea" id="RHEA-COMP:10000"/>
        <dbReference type="Rhea" id="RHEA-COMP:10001"/>
        <dbReference type="Rhea" id="RHEA-COMP:13337"/>
        <dbReference type="Rhea" id="RHEA-COMP:13338"/>
        <dbReference type="Rhea" id="RHEA-COMP:13339"/>
        <dbReference type="Rhea" id="RHEA-COMP:13340"/>
        <dbReference type="ChEBI" id="CHEBI:15378"/>
        <dbReference type="ChEBI" id="CHEBI:29950"/>
        <dbReference type="ChEBI" id="CHEBI:30616"/>
        <dbReference type="ChEBI" id="CHEBI:33019"/>
        <dbReference type="ChEBI" id="CHEBI:33737"/>
        <dbReference type="ChEBI" id="CHEBI:33738"/>
        <dbReference type="ChEBI" id="CHEBI:61963"/>
        <dbReference type="ChEBI" id="CHEBI:65315"/>
        <dbReference type="ChEBI" id="CHEBI:136798"/>
        <dbReference type="ChEBI" id="CHEBI:456215"/>
        <dbReference type="EC" id="2.8.1.4"/>
    </reaction>
</comment>
<dbReference type="CDD" id="cd01712">
    <property type="entry name" value="PPase_ThiI"/>
    <property type="match status" value="1"/>
</dbReference>
<dbReference type="InterPro" id="IPR054173">
    <property type="entry name" value="ThiI_fer"/>
</dbReference>
<comment type="pathway">
    <text evidence="2 19">Cofactor biosynthesis; thiamine diphosphate biosynthesis.</text>
</comment>
<dbReference type="UniPathway" id="UPA00060"/>
<evidence type="ECO:0000256" key="4">
    <source>
        <dbReference type="ARBA" id="ARBA00022555"/>
    </source>
</evidence>
<dbReference type="SUPFAM" id="SSF143437">
    <property type="entry name" value="THUMP domain-like"/>
    <property type="match status" value="1"/>
</dbReference>
<evidence type="ECO:0000256" key="14">
    <source>
        <dbReference type="ARBA" id="ARBA00066827"/>
    </source>
</evidence>
<evidence type="ECO:0000256" key="7">
    <source>
        <dbReference type="ARBA" id="ARBA00022840"/>
    </source>
</evidence>
<evidence type="ECO:0000256" key="17">
    <source>
        <dbReference type="ARBA" id="ARBA00077849"/>
    </source>
</evidence>
<dbReference type="InterPro" id="IPR003720">
    <property type="entry name" value="tRNA_STrfase"/>
</dbReference>
<dbReference type="EC" id="2.8.1.4" evidence="14 19"/>
<dbReference type="GO" id="GO:0140741">
    <property type="term" value="F:tRNA-uracil-4 sulfurtransferase activity"/>
    <property type="evidence" value="ECO:0007669"/>
    <property type="project" value="UniProtKB-EC"/>
</dbReference>
<dbReference type="Pfam" id="PF02926">
    <property type="entry name" value="THUMP"/>
    <property type="match status" value="1"/>
</dbReference>
<dbReference type="Proteomes" id="UP000284731">
    <property type="component" value="Unassembled WGS sequence"/>
</dbReference>
<dbReference type="Pfam" id="PF22025">
    <property type="entry name" value="ThiI_fer"/>
    <property type="match status" value="1"/>
</dbReference>
<comment type="catalytic activity">
    <reaction evidence="11 19">
        <text>[ThiS sulfur-carrier protein]-C-terminal Gly-Gly-AMP + S-sulfanyl-L-cysteinyl-[cysteine desulfurase] + AH2 = [ThiS sulfur-carrier protein]-C-terminal-Gly-aminoethanethioate + L-cysteinyl-[cysteine desulfurase] + A + AMP + 2 H(+)</text>
        <dbReference type="Rhea" id="RHEA:43340"/>
        <dbReference type="Rhea" id="RHEA-COMP:12157"/>
        <dbReference type="Rhea" id="RHEA-COMP:12158"/>
        <dbReference type="Rhea" id="RHEA-COMP:12910"/>
        <dbReference type="Rhea" id="RHEA-COMP:19908"/>
        <dbReference type="ChEBI" id="CHEBI:13193"/>
        <dbReference type="ChEBI" id="CHEBI:15378"/>
        <dbReference type="ChEBI" id="CHEBI:17499"/>
        <dbReference type="ChEBI" id="CHEBI:29950"/>
        <dbReference type="ChEBI" id="CHEBI:61963"/>
        <dbReference type="ChEBI" id="CHEBI:90618"/>
        <dbReference type="ChEBI" id="CHEBI:232372"/>
        <dbReference type="ChEBI" id="CHEBI:456215"/>
    </reaction>
</comment>
<dbReference type="AlphaFoldDB" id="A0A412PEJ4"/>
<keyword evidence="5 19" id="KW-0808">Transferase</keyword>
<dbReference type="InterPro" id="IPR050102">
    <property type="entry name" value="tRNA_sulfurtransferase_ThiI"/>
</dbReference>
<dbReference type="Pfam" id="PF02568">
    <property type="entry name" value="ThiI"/>
    <property type="match status" value="1"/>
</dbReference>
<dbReference type="InterPro" id="IPR049962">
    <property type="entry name" value="THUMP_ThiI"/>
</dbReference>
<comment type="function">
    <text evidence="12 19">Catalyzes the ATP-dependent transfer of a sulfur to tRNA to produce 4-thiouridine in position 8 of tRNAs, which functions as a near-UV photosensor. Also catalyzes the transfer of sulfur to the sulfur carrier protein ThiS, forming ThiS-thiocarboxylate. This is a step in the synthesis of thiazole, in the thiamine biosynthesis pathway. The sulfur is donated as persulfide by IscS.</text>
</comment>
<evidence type="ECO:0000256" key="19">
    <source>
        <dbReference type="HAMAP-Rule" id="MF_00021"/>
    </source>
</evidence>
<reference evidence="21 22" key="1">
    <citation type="submission" date="2018-08" db="EMBL/GenBank/DDBJ databases">
        <title>A genome reference for cultivated species of the human gut microbiota.</title>
        <authorList>
            <person name="Zou Y."/>
            <person name="Xue W."/>
            <person name="Luo G."/>
        </authorList>
    </citation>
    <scope>NUCLEOTIDE SEQUENCE [LARGE SCALE GENOMIC DNA]</scope>
    <source>
        <strain evidence="21 22">AF18-46</strain>
    </source>
</reference>
<dbReference type="SMART" id="SM00981">
    <property type="entry name" value="THUMP"/>
    <property type="match status" value="1"/>
</dbReference>
<dbReference type="GO" id="GO:0004810">
    <property type="term" value="F:CCA tRNA nucleotidyltransferase activity"/>
    <property type="evidence" value="ECO:0007669"/>
    <property type="project" value="InterPro"/>
</dbReference>
<evidence type="ECO:0000256" key="2">
    <source>
        <dbReference type="ARBA" id="ARBA00004948"/>
    </source>
</evidence>
<dbReference type="Gene3D" id="3.30.2130.30">
    <property type="match status" value="1"/>
</dbReference>
<dbReference type="EMBL" id="QRWX01000002">
    <property type="protein sequence ID" value="RGT56039.1"/>
    <property type="molecule type" value="Genomic_DNA"/>
</dbReference>
<name>A0A412PEJ4_9FIRM</name>
<evidence type="ECO:0000256" key="16">
    <source>
        <dbReference type="ARBA" id="ARBA00075337"/>
    </source>
</evidence>
<dbReference type="GO" id="GO:0009228">
    <property type="term" value="P:thiamine biosynthetic process"/>
    <property type="evidence" value="ECO:0007669"/>
    <property type="project" value="UniProtKB-KW"/>
</dbReference>
<evidence type="ECO:0000256" key="11">
    <source>
        <dbReference type="ARBA" id="ARBA00052330"/>
    </source>
</evidence>
<keyword evidence="8 19" id="KW-0694">RNA-binding</keyword>